<dbReference type="Pfam" id="PF01381">
    <property type="entry name" value="HTH_3"/>
    <property type="match status" value="1"/>
</dbReference>
<dbReference type="InterPro" id="IPR010982">
    <property type="entry name" value="Lambda_DNA-bd_dom_sf"/>
</dbReference>
<evidence type="ECO:0000313" key="3">
    <source>
        <dbReference type="Proteomes" id="UP000753256"/>
    </source>
</evidence>
<dbReference type="GO" id="GO:0003677">
    <property type="term" value="F:DNA binding"/>
    <property type="evidence" value="ECO:0007669"/>
    <property type="project" value="InterPro"/>
</dbReference>
<gene>
    <name evidence="2" type="ORF">K8V70_08215</name>
</gene>
<protein>
    <submittedName>
        <fullName evidence="2">Type II toxin-antitoxin system Y4mF family antitoxin</fullName>
    </submittedName>
</protein>
<dbReference type="InterPro" id="IPR001387">
    <property type="entry name" value="Cro/C1-type_HTH"/>
</dbReference>
<evidence type="ECO:0000313" key="2">
    <source>
        <dbReference type="EMBL" id="HJG37825.1"/>
    </source>
</evidence>
<proteinExistence type="predicted"/>
<sequence length="71" mass="7607">MQVITTPSDLGSIIKAERKRQGLTQVEFAGLCGVGITFLSQLENGKETAELGKTLAVLTTLGLDVFVERRG</sequence>
<dbReference type="Proteomes" id="UP000753256">
    <property type="component" value="Unassembled WGS sequence"/>
</dbReference>
<dbReference type="SUPFAM" id="SSF47413">
    <property type="entry name" value="lambda repressor-like DNA-binding domains"/>
    <property type="match status" value="1"/>
</dbReference>
<dbReference type="RefSeq" id="WP_273190849.1">
    <property type="nucleotide sequence ID" value="NZ_DYUZ01000029.1"/>
</dbReference>
<feature type="domain" description="HTH cro/C1-type" evidence="1">
    <location>
        <begin position="14"/>
        <end position="46"/>
    </location>
</feature>
<dbReference type="InterPro" id="IPR017507">
    <property type="entry name" value="Tscrpt_reg_HipB-like"/>
</dbReference>
<dbReference type="AlphaFoldDB" id="A0A921IVZ1"/>
<dbReference type="Gene3D" id="1.10.260.40">
    <property type="entry name" value="lambda repressor-like DNA-binding domains"/>
    <property type="match status" value="1"/>
</dbReference>
<dbReference type="CDD" id="cd00093">
    <property type="entry name" value="HTH_XRE"/>
    <property type="match status" value="1"/>
</dbReference>
<comment type="caution">
    <text evidence="2">The sequence shown here is derived from an EMBL/GenBank/DDBJ whole genome shotgun (WGS) entry which is preliminary data.</text>
</comment>
<reference evidence="2" key="1">
    <citation type="journal article" date="2021" name="PeerJ">
        <title>Extensive microbial diversity within the chicken gut microbiome revealed by metagenomics and culture.</title>
        <authorList>
            <person name="Gilroy R."/>
            <person name="Ravi A."/>
            <person name="Getino M."/>
            <person name="Pursley I."/>
            <person name="Horton D.L."/>
            <person name="Alikhan N.F."/>
            <person name="Baker D."/>
            <person name="Gharbi K."/>
            <person name="Hall N."/>
            <person name="Watson M."/>
            <person name="Adriaenssens E.M."/>
            <person name="Foster-Nyarko E."/>
            <person name="Jarju S."/>
            <person name="Secka A."/>
            <person name="Antonio M."/>
            <person name="Oren A."/>
            <person name="Chaudhuri R.R."/>
            <person name="La Ragione R."/>
            <person name="Hildebrand F."/>
            <person name="Pallen M.J."/>
        </authorList>
    </citation>
    <scope>NUCLEOTIDE SEQUENCE</scope>
    <source>
        <strain evidence="2">ChiHjej13B12-9602</strain>
    </source>
</reference>
<dbReference type="EMBL" id="DYUZ01000029">
    <property type="protein sequence ID" value="HJG37825.1"/>
    <property type="molecule type" value="Genomic_DNA"/>
</dbReference>
<accession>A0A921IVZ1</accession>
<dbReference type="SMART" id="SM00530">
    <property type="entry name" value="HTH_XRE"/>
    <property type="match status" value="1"/>
</dbReference>
<name>A0A921IVZ1_9ACTN</name>
<evidence type="ECO:0000259" key="1">
    <source>
        <dbReference type="PROSITE" id="PS50943"/>
    </source>
</evidence>
<reference evidence="2" key="2">
    <citation type="submission" date="2021-09" db="EMBL/GenBank/DDBJ databases">
        <authorList>
            <person name="Gilroy R."/>
        </authorList>
    </citation>
    <scope>NUCLEOTIDE SEQUENCE</scope>
    <source>
        <strain evidence="2">ChiHjej13B12-9602</strain>
    </source>
</reference>
<dbReference type="NCBIfam" id="TIGR03070">
    <property type="entry name" value="couple_hipB"/>
    <property type="match status" value="1"/>
</dbReference>
<dbReference type="PROSITE" id="PS50943">
    <property type="entry name" value="HTH_CROC1"/>
    <property type="match status" value="1"/>
</dbReference>
<organism evidence="2 3">
    <name type="scientific">Enorma phocaeensis</name>
    <dbReference type="NCBI Taxonomy" id="1871019"/>
    <lineage>
        <taxon>Bacteria</taxon>
        <taxon>Bacillati</taxon>
        <taxon>Actinomycetota</taxon>
        <taxon>Coriobacteriia</taxon>
        <taxon>Coriobacteriales</taxon>
        <taxon>Coriobacteriaceae</taxon>
        <taxon>Enorma</taxon>
    </lineage>
</organism>